<dbReference type="PROSITE" id="PS51257">
    <property type="entry name" value="PROKAR_LIPOPROTEIN"/>
    <property type="match status" value="1"/>
</dbReference>
<dbReference type="Pfam" id="PF00753">
    <property type="entry name" value="Lactamase_B"/>
    <property type="match status" value="1"/>
</dbReference>
<dbReference type="SUPFAM" id="SSF74853">
    <property type="entry name" value="Lamin A/C globular tail domain"/>
    <property type="match status" value="1"/>
</dbReference>
<dbReference type="Gene3D" id="2.60.40.1260">
    <property type="entry name" value="Lamin Tail domain"/>
    <property type="match status" value="1"/>
</dbReference>
<dbReference type="Gene3D" id="3.60.15.10">
    <property type="entry name" value="Ribonuclease Z/Hydroxyacylglutathione hydrolase-like"/>
    <property type="match status" value="1"/>
</dbReference>
<dbReference type="CDD" id="cd07731">
    <property type="entry name" value="ComA-like_MBL-fold"/>
    <property type="match status" value="1"/>
</dbReference>
<dbReference type="InterPro" id="IPR036415">
    <property type="entry name" value="Lamin_tail_dom_sf"/>
</dbReference>
<feature type="region of interest" description="Disordered" evidence="1">
    <location>
        <begin position="315"/>
        <end position="372"/>
    </location>
</feature>
<accession>A0A6B9F9C3</accession>
<keyword evidence="3" id="KW-0378">Hydrolase</keyword>
<dbReference type="SMART" id="SM00849">
    <property type="entry name" value="Lactamase_B"/>
    <property type="match status" value="1"/>
</dbReference>
<dbReference type="InterPro" id="IPR001322">
    <property type="entry name" value="Lamin_tail_dom"/>
</dbReference>
<dbReference type="InterPro" id="IPR035681">
    <property type="entry name" value="ComA-like_MBL"/>
</dbReference>
<sequence>MSTYRAVILVLILALAGCSGTGGGAGGLPTDTATETDTPPQAATTTPTDVSGVPSGTLEVHFINVDQSVSTLIVAPSGETMLIDTGDFNDDGEYVLQYLQRQNITRIDHLVVSHNDADHIGGNAAVIEYYETQADGIGMIHDPGIASSTQTYNEYLDAVEEHDVRLVETREGNALSFGGAAVGVQVLGPPDPYLENGARNENSIVLKFTFGSTSFLATGDAENDQEAYLTEQYGTQLRATVLKAGHHGSKTSTGSALLDAVQPKTVVISSAYDSRYGHPSEETLQRLAERSIPTYWTATHGDIVFVSDGRSISVRTQQAAPTDPLVLRDGRPVAPSASDPVTERTRLGGESPDGSQVTSDSRTTETATATMTDGGTVSKAAIAITEVKADAAGNDNDNLNDEYVVLENREDTAVDMSGWTLTDAAAHTYTFPTGFRLPAGEEVTVHTGSGTDTNTDLYWGEESAVWNNNGDTVILRTADGRLILKEEY</sequence>
<gene>
    <name evidence="3" type="ORF">EI982_08575</name>
</gene>
<evidence type="ECO:0000313" key="4">
    <source>
        <dbReference type="Proteomes" id="UP000428325"/>
    </source>
</evidence>
<feature type="compositionally biased region" description="Low complexity" evidence="1">
    <location>
        <begin position="358"/>
        <end position="372"/>
    </location>
</feature>
<dbReference type="AlphaFoldDB" id="A0A6B9F9C3"/>
<dbReference type="InterPro" id="IPR036866">
    <property type="entry name" value="RibonucZ/Hydroxyglut_hydro"/>
</dbReference>
<dbReference type="InterPro" id="IPR001279">
    <property type="entry name" value="Metallo-B-lactamas"/>
</dbReference>
<dbReference type="RefSeq" id="WP_157689299.1">
    <property type="nucleotide sequence ID" value="NZ_CP034345.1"/>
</dbReference>
<dbReference type="EMBL" id="CP034345">
    <property type="protein sequence ID" value="QGX94841.1"/>
    <property type="molecule type" value="Genomic_DNA"/>
</dbReference>
<dbReference type="InterPro" id="IPR052159">
    <property type="entry name" value="Competence_DNA_uptake"/>
</dbReference>
<keyword evidence="4" id="KW-1185">Reference proteome</keyword>
<evidence type="ECO:0000313" key="3">
    <source>
        <dbReference type="EMBL" id="QGX94841.1"/>
    </source>
</evidence>
<organism evidence="3 4">
    <name type="scientific">Haloplanus rallus</name>
    <dbReference type="NCBI Taxonomy" id="1816183"/>
    <lineage>
        <taxon>Archaea</taxon>
        <taxon>Methanobacteriati</taxon>
        <taxon>Methanobacteriota</taxon>
        <taxon>Stenosarchaea group</taxon>
        <taxon>Halobacteria</taxon>
        <taxon>Halobacteriales</taxon>
        <taxon>Haloferacaceae</taxon>
        <taxon>Haloplanus</taxon>
    </lineage>
</organism>
<proteinExistence type="predicted"/>
<dbReference type="PROSITE" id="PS51841">
    <property type="entry name" value="LTD"/>
    <property type="match status" value="1"/>
</dbReference>
<dbReference type="GO" id="GO:0016787">
    <property type="term" value="F:hydrolase activity"/>
    <property type="evidence" value="ECO:0007669"/>
    <property type="project" value="UniProtKB-KW"/>
</dbReference>
<reference evidence="3 4" key="1">
    <citation type="submission" date="2018-12" db="EMBL/GenBank/DDBJ databases">
        <title>Complete genome sequence of Haloplanus rallus MBLA0036.</title>
        <authorList>
            <person name="Nam Y.-d."/>
            <person name="Kang J."/>
            <person name="Chung W.-H."/>
            <person name="Park Y.S."/>
        </authorList>
    </citation>
    <scope>NUCLEOTIDE SEQUENCE [LARGE SCALE GENOMIC DNA]</scope>
    <source>
        <strain evidence="3 4">MBLA0036</strain>
    </source>
</reference>
<name>A0A6B9F9C3_9EURY</name>
<dbReference type="Pfam" id="PF00932">
    <property type="entry name" value="LTD"/>
    <property type="match status" value="1"/>
</dbReference>
<evidence type="ECO:0000259" key="2">
    <source>
        <dbReference type="PROSITE" id="PS51841"/>
    </source>
</evidence>
<feature type="region of interest" description="Disordered" evidence="1">
    <location>
        <begin position="26"/>
        <end position="52"/>
    </location>
</feature>
<dbReference type="PANTHER" id="PTHR30619">
    <property type="entry name" value="DNA INTERNALIZATION/COMPETENCE PROTEIN COMEC/REC2"/>
    <property type="match status" value="1"/>
</dbReference>
<dbReference type="SUPFAM" id="SSF56281">
    <property type="entry name" value="Metallo-hydrolase/oxidoreductase"/>
    <property type="match status" value="1"/>
</dbReference>
<protein>
    <submittedName>
        <fullName evidence="3">MBL fold metallo-hydrolase</fullName>
    </submittedName>
</protein>
<evidence type="ECO:0000256" key="1">
    <source>
        <dbReference type="SAM" id="MobiDB-lite"/>
    </source>
</evidence>
<dbReference type="KEGG" id="hra:EI982_08575"/>
<dbReference type="Proteomes" id="UP000428325">
    <property type="component" value="Chromosome"/>
</dbReference>
<feature type="domain" description="LTD" evidence="2">
    <location>
        <begin position="361"/>
        <end position="488"/>
    </location>
</feature>
<dbReference type="GeneID" id="43369587"/>
<dbReference type="OrthoDB" id="3327at2157"/>
<dbReference type="PANTHER" id="PTHR30619:SF1">
    <property type="entry name" value="RECOMBINATION PROTEIN 2"/>
    <property type="match status" value="1"/>
</dbReference>
<feature type="compositionally biased region" description="Low complexity" evidence="1">
    <location>
        <begin position="28"/>
        <end position="49"/>
    </location>
</feature>